<evidence type="ECO:0000313" key="4">
    <source>
        <dbReference type="Proteomes" id="UP001152561"/>
    </source>
</evidence>
<keyword evidence="4" id="KW-1185">Reference proteome</keyword>
<dbReference type="EMBL" id="JAJAGQ010000008">
    <property type="protein sequence ID" value="KAJ8556552.1"/>
    <property type="molecule type" value="Genomic_DNA"/>
</dbReference>
<feature type="region of interest" description="Disordered" evidence="1">
    <location>
        <begin position="192"/>
        <end position="237"/>
    </location>
</feature>
<comment type="caution">
    <text evidence="3">The sequence shown here is derived from an EMBL/GenBank/DDBJ whole genome shotgun (WGS) entry which is preliminary data.</text>
</comment>
<keyword evidence="2" id="KW-0472">Membrane</keyword>
<evidence type="ECO:0000256" key="1">
    <source>
        <dbReference type="SAM" id="MobiDB-lite"/>
    </source>
</evidence>
<dbReference type="Proteomes" id="UP001152561">
    <property type="component" value="Unassembled WGS sequence"/>
</dbReference>
<evidence type="ECO:0000313" key="3">
    <source>
        <dbReference type="EMBL" id="KAJ8556552.1"/>
    </source>
</evidence>
<name>A0A9Q1RI06_9SOLA</name>
<gene>
    <name evidence="3" type="ORF">K7X08_035727</name>
</gene>
<sequence>MVAANPTSNYVQTVSNVKESTLTIAYDPIPMKKVTYTEDIPYVKWSLTEVSRMKVIKEQMNDIQNVSTSENHSIVVPAETRNEGSLISVEKENVSAADLDEIVNDIQKGTNDLIEIDVEKNKDECNNVETDDVSASILLILKRKLLVEVCQILLLMLVIRVVVWNSMMKVFSHQDSLVKRDNDEVRPPVDVHFQASGTTDNIPSSSDGNENVMSNNERVISEDLSSDRNSNTNMEEE</sequence>
<protein>
    <submittedName>
        <fullName evidence="3">Uncharacterized protein</fullName>
    </submittedName>
</protein>
<accession>A0A9Q1RI06</accession>
<keyword evidence="2" id="KW-0812">Transmembrane</keyword>
<keyword evidence="2" id="KW-1133">Transmembrane helix</keyword>
<feature type="compositionally biased region" description="Polar residues" evidence="1">
    <location>
        <begin position="195"/>
        <end position="218"/>
    </location>
</feature>
<reference evidence="4" key="1">
    <citation type="journal article" date="2023" name="Proc. Natl. Acad. Sci. U.S.A.">
        <title>Genomic and structural basis for evolution of tropane alkaloid biosynthesis.</title>
        <authorList>
            <person name="Wanga Y.-J."/>
            <person name="Taina T."/>
            <person name="Yua J.-Y."/>
            <person name="Lia J."/>
            <person name="Xua B."/>
            <person name="Chenc J."/>
            <person name="D'Auriad J.C."/>
            <person name="Huanga J.-P."/>
            <person name="Huanga S.-X."/>
        </authorList>
    </citation>
    <scope>NUCLEOTIDE SEQUENCE [LARGE SCALE GENOMIC DNA]</scope>
    <source>
        <strain evidence="4">cv. KIB-2019</strain>
    </source>
</reference>
<evidence type="ECO:0000256" key="2">
    <source>
        <dbReference type="SAM" id="Phobius"/>
    </source>
</evidence>
<organism evidence="3 4">
    <name type="scientific">Anisodus acutangulus</name>
    <dbReference type="NCBI Taxonomy" id="402998"/>
    <lineage>
        <taxon>Eukaryota</taxon>
        <taxon>Viridiplantae</taxon>
        <taxon>Streptophyta</taxon>
        <taxon>Embryophyta</taxon>
        <taxon>Tracheophyta</taxon>
        <taxon>Spermatophyta</taxon>
        <taxon>Magnoliopsida</taxon>
        <taxon>eudicotyledons</taxon>
        <taxon>Gunneridae</taxon>
        <taxon>Pentapetalae</taxon>
        <taxon>asterids</taxon>
        <taxon>lamiids</taxon>
        <taxon>Solanales</taxon>
        <taxon>Solanaceae</taxon>
        <taxon>Solanoideae</taxon>
        <taxon>Hyoscyameae</taxon>
        <taxon>Anisodus</taxon>
    </lineage>
</organism>
<proteinExistence type="predicted"/>
<feature type="transmembrane region" description="Helical" evidence="2">
    <location>
        <begin position="145"/>
        <end position="164"/>
    </location>
</feature>
<dbReference type="AlphaFoldDB" id="A0A9Q1RI06"/>
<feature type="compositionally biased region" description="Polar residues" evidence="1">
    <location>
        <begin position="227"/>
        <end position="237"/>
    </location>
</feature>